<comment type="caution">
    <text evidence="6">The sequence shown here is derived from an EMBL/GenBank/DDBJ whole genome shotgun (WGS) entry which is preliminary data.</text>
</comment>
<gene>
    <name evidence="6" type="ORF">HRI_002672900</name>
</gene>
<name>A0A9W7M777_HIBTR</name>
<dbReference type="InterPro" id="IPR001841">
    <property type="entry name" value="Znf_RING"/>
</dbReference>
<reference evidence="6" key="1">
    <citation type="submission" date="2023-05" db="EMBL/GenBank/DDBJ databases">
        <title>Genome and transcriptome analyses reveal genes involved in the formation of fine ridges on petal epidermal cells in Hibiscus trionum.</title>
        <authorList>
            <person name="Koshimizu S."/>
            <person name="Masuda S."/>
            <person name="Ishii T."/>
            <person name="Shirasu K."/>
            <person name="Hoshino A."/>
            <person name="Arita M."/>
        </authorList>
    </citation>
    <scope>NUCLEOTIDE SEQUENCE</scope>
    <source>
        <strain evidence="6">Hamamatsu line</strain>
    </source>
</reference>
<dbReference type="GO" id="GO:0043067">
    <property type="term" value="P:regulation of programmed cell death"/>
    <property type="evidence" value="ECO:0007669"/>
    <property type="project" value="TreeGrafter"/>
</dbReference>
<accession>A0A9W7M777</accession>
<proteinExistence type="predicted"/>
<dbReference type="InterPro" id="IPR013083">
    <property type="entry name" value="Znf_RING/FYVE/PHD"/>
</dbReference>
<dbReference type="EMBL" id="BSYR01000024">
    <property type="protein sequence ID" value="GMI90036.1"/>
    <property type="molecule type" value="Genomic_DNA"/>
</dbReference>
<dbReference type="Pfam" id="PF13920">
    <property type="entry name" value="zf-C3HC4_3"/>
    <property type="match status" value="1"/>
</dbReference>
<dbReference type="AlphaFoldDB" id="A0A9W7M777"/>
<keyword evidence="1" id="KW-0479">Metal-binding</keyword>
<keyword evidence="3" id="KW-0862">Zinc</keyword>
<evidence type="ECO:0000256" key="3">
    <source>
        <dbReference type="ARBA" id="ARBA00022833"/>
    </source>
</evidence>
<organism evidence="6 7">
    <name type="scientific">Hibiscus trionum</name>
    <name type="common">Flower of an hour</name>
    <dbReference type="NCBI Taxonomy" id="183268"/>
    <lineage>
        <taxon>Eukaryota</taxon>
        <taxon>Viridiplantae</taxon>
        <taxon>Streptophyta</taxon>
        <taxon>Embryophyta</taxon>
        <taxon>Tracheophyta</taxon>
        <taxon>Spermatophyta</taxon>
        <taxon>Magnoliopsida</taxon>
        <taxon>eudicotyledons</taxon>
        <taxon>Gunneridae</taxon>
        <taxon>Pentapetalae</taxon>
        <taxon>rosids</taxon>
        <taxon>malvids</taxon>
        <taxon>Malvales</taxon>
        <taxon>Malvaceae</taxon>
        <taxon>Malvoideae</taxon>
        <taxon>Hibiscus</taxon>
    </lineage>
</organism>
<evidence type="ECO:0000256" key="4">
    <source>
        <dbReference type="PROSITE-ProRule" id="PRU00175"/>
    </source>
</evidence>
<dbReference type="Proteomes" id="UP001165190">
    <property type="component" value="Unassembled WGS sequence"/>
</dbReference>
<evidence type="ECO:0000256" key="1">
    <source>
        <dbReference type="ARBA" id="ARBA00022723"/>
    </source>
</evidence>
<evidence type="ECO:0000313" key="7">
    <source>
        <dbReference type="Proteomes" id="UP001165190"/>
    </source>
</evidence>
<dbReference type="Gene3D" id="3.30.40.10">
    <property type="entry name" value="Zinc/RING finger domain, C3HC4 (zinc finger)"/>
    <property type="match status" value="1"/>
</dbReference>
<dbReference type="OrthoDB" id="1711136at2759"/>
<evidence type="ECO:0000256" key="2">
    <source>
        <dbReference type="ARBA" id="ARBA00022771"/>
    </source>
</evidence>
<keyword evidence="7" id="KW-1185">Reference proteome</keyword>
<evidence type="ECO:0000313" key="6">
    <source>
        <dbReference type="EMBL" id="GMI90036.1"/>
    </source>
</evidence>
<dbReference type="GO" id="GO:0008270">
    <property type="term" value="F:zinc ion binding"/>
    <property type="evidence" value="ECO:0007669"/>
    <property type="project" value="UniProtKB-KW"/>
</dbReference>
<dbReference type="PANTHER" id="PTHR42647">
    <property type="entry name" value="SBP (S-RIBONUCLEASE BINDING PROTEIN) FAMILY PROTEIN"/>
    <property type="match status" value="1"/>
</dbReference>
<dbReference type="PROSITE" id="PS50089">
    <property type="entry name" value="ZF_RING_2"/>
    <property type="match status" value="1"/>
</dbReference>
<dbReference type="CDD" id="cd16649">
    <property type="entry name" value="mRING-HC-C3HC5_CGRF1-like"/>
    <property type="match status" value="1"/>
</dbReference>
<feature type="domain" description="RING-type" evidence="5">
    <location>
        <begin position="116"/>
        <end position="151"/>
    </location>
</feature>
<dbReference type="PIRSF" id="PIRSF036836">
    <property type="entry name" value="RNase_bind_SBP1"/>
    <property type="match status" value="1"/>
</dbReference>
<keyword evidence="2 4" id="KW-0863">Zinc-finger</keyword>
<evidence type="ECO:0000259" key="5">
    <source>
        <dbReference type="PROSITE" id="PS50089"/>
    </source>
</evidence>
<sequence>MLSDFTLSSRLRNWALEERVKSLSIENQIWKDLAQTNEATATALRSNLEQVLAEAAQQVKAGERSPGVGFKTTAAVDEVDDAQSCCDSSWDVERRTFLEAAGWGGRNGDDGDGRLCRNCGAEESYVLLLPCRHLCLCTLCGSGLHICPICKSPKNAILHIKMS</sequence>
<dbReference type="PANTHER" id="PTHR42647:SF12">
    <property type="entry name" value="BOI-RELATED E3 UBIQUITIN-PROTEIN LIGASE 2-RELATED"/>
    <property type="match status" value="1"/>
</dbReference>
<dbReference type="GO" id="GO:0004842">
    <property type="term" value="F:ubiquitin-protein transferase activity"/>
    <property type="evidence" value="ECO:0007669"/>
    <property type="project" value="TreeGrafter"/>
</dbReference>
<protein>
    <submittedName>
        <fullName evidence="6">BOI-related gene 2</fullName>
    </submittedName>
</protein>